<sequence length="336" mass="37015">MRDLISLALRVRNNTVAILDQQKLPHAEVWIDCQSPKHMVELIQSLKVRGAPLIGIAAALALAQYAEVGADFHQIKEAAQQLRAARPTAVNLMHCIDRQMTALEETRKTSSVVTIAEELFYEDLRLCQNIAAHGHTVLEDGDNIITHCNTGCLVTVGEGTALGVIASAHQHNKKIHVYVDETRPLLQGARLTTWELSRKSIPYTLICDNMAATLMRAGRIQKVIVGADRIARNGDFANKIGTYNLAVLSHYHRIPFYVAAPYTTIDPHCVSGHDIVVEERSANEVRGFVGNSESLTWSMPNSPVFNPAFDVTPANLVTAFILDCGIYKPNEIAVYS</sequence>
<dbReference type="RefSeq" id="WP_058505381.1">
    <property type="nucleotide sequence ID" value="NZ_CAAAIF010000004.1"/>
</dbReference>
<dbReference type="HAMAP" id="MF_01678">
    <property type="entry name" value="Salvage_MtnA"/>
    <property type="match status" value="1"/>
</dbReference>
<comment type="function">
    <text evidence="4">Catalyzes the interconversion of methylthioribose-1-phosphate (MTR-1-P) into methylthioribulose-1-phosphate (MTRu-1-P). Also catalyzes the interconversion of 5-deoxyribose 1-phosphate and 5-deoxyribulose 1-phosphate. Part of a bifunctional DHAP-shunt salvage pathway for SAM by-products.</text>
</comment>
<dbReference type="GO" id="GO:0019509">
    <property type="term" value="P:L-methionine salvage from methylthioadenosine"/>
    <property type="evidence" value="ECO:0007669"/>
    <property type="project" value="UniProtKB-UniRule"/>
</dbReference>
<dbReference type="EC" id="5.3.1.23" evidence="5"/>
<feature type="binding site" evidence="5">
    <location>
        <position position="187"/>
    </location>
    <ligand>
        <name>substrate</name>
    </ligand>
</feature>
<dbReference type="Gene3D" id="3.40.50.10470">
    <property type="entry name" value="Translation initiation factor eif-2b, domain 2"/>
    <property type="match status" value="1"/>
</dbReference>
<evidence type="ECO:0000256" key="5">
    <source>
        <dbReference type="HAMAP-Rule" id="MF_01678"/>
    </source>
</evidence>
<dbReference type="NCBIfam" id="TIGR00524">
    <property type="entry name" value="eIF-2B_rel"/>
    <property type="match status" value="1"/>
</dbReference>
<keyword evidence="5" id="KW-0486">Methionine biosynthesis</keyword>
<name>A0A0W0WK77_9GAMM</name>
<feature type="binding site" evidence="5">
    <location>
        <begin position="238"/>
        <end position="239"/>
    </location>
    <ligand>
        <name>substrate</name>
    </ligand>
</feature>
<feature type="binding site" evidence="5">
    <location>
        <position position="86"/>
    </location>
    <ligand>
        <name>substrate</name>
    </ligand>
</feature>
<dbReference type="PANTHER" id="PTHR43475">
    <property type="entry name" value="METHYLTHIORIBOSE-1-PHOSPHATE ISOMERASE"/>
    <property type="match status" value="1"/>
</dbReference>
<dbReference type="Gene3D" id="1.20.120.420">
    <property type="entry name" value="translation initiation factor eif-2b, domain 1"/>
    <property type="match status" value="1"/>
</dbReference>
<dbReference type="EMBL" id="LNYO01000024">
    <property type="protein sequence ID" value="KTD32730.1"/>
    <property type="molecule type" value="Genomic_DNA"/>
</dbReference>
<keyword evidence="7" id="KW-1185">Reference proteome</keyword>
<dbReference type="InterPro" id="IPR027363">
    <property type="entry name" value="M1Pi_N"/>
</dbReference>
<dbReference type="FunFam" id="3.40.50.10470:FF:000006">
    <property type="entry name" value="Methylthioribose-1-phosphate isomerase"/>
    <property type="match status" value="1"/>
</dbReference>
<evidence type="ECO:0000313" key="6">
    <source>
        <dbReference type="EMBL" id="KTD32730.1"/>
    </source>
</evidence>
<keyword evidence="1 5" id="KW-0413">Isomerase</keyword>
<evidence type="ECO:0000313" key="7">
    <source>
        <dbReference type="Proteomes" id="UP000054725"/>
    </source>
</evidence>
<reference evidence="6 7" key="1">
    <citation type="submission" date="2015-11" db="EMBL/GenBank/DDBJ databases">
        <title>Genomic analysis of 38 Legionella species identifies large and diverse effector repertoires.</title>
        <authorList>
            <person name="Burstein D."/>
            <person name="Amaro F."/>
            <person name="Zusman T."/>
            <person name="Lifshitz Z."/>
            <person name="Cohen O."/>
            <person name="Gilbert J.A."/>
            <person name="Pupko T."/>
            <person name="Shuman H.A."/>
            <person name="Segal G."/>
        </authorList>
    </citation>
    <scope>NUCLEOTIDE SEQUENCE [LARGE SCALE GENOMIC DNA]</scope>
    <source>
        <strain evidence="6 7">ATCC 49506</strain>
    </source>
</reference>
<dbReference type="STRING" id="45070.Lnau_2378"/>
<dbReference type="FunFam" id="1.20.120.420:FF:000003">
    <property type="entry name" value="Methylthioribose-1-phosphate isomerase"/>
    <property type="match status" value="1"/>
</dbReference>
<comment type="catalytic activity">
    <reaction evidence="2">
        <text>5-deoxy-alpha-D-ribose 1-phosphate = 5-deoxy-D-ribulose 1-phosphate</text>
        <dbReference type="Rhea" id="RHEA:61296"/>
        <dbReference type="ChEBI" id="CHEBI:58749"/>
        <dbReference type="ChEBI" id="CHEBI:144504"/>
    </reaction>
    <physiologicalReaction direction="left-to-right" evidence="2">
        <dbReference type="Rhea" id="RHEA:61297"/>
    </physiologicalReaction>
</comment>
<organism evidence="6 7">
    <name type="scientific">Legionella nautarum</name>
    <dbReference type="NCBI Taxonomy" id="45070"/>
    <lineage>
        <taxon>Bacteria</taxon>
        <taxon>Pseudomonadati</taxon>
        <taxon>Pseudomonadota</taxon>
        <taxon>Gammaproteobacteria</taxon>
        <taxon>Legionellales</taxon>
        <taxon>Legionellaceae</taxon>
        <taxon>Legionella</taxon>
    </lineage>
</organism>
<proteinExistence type="inferred from homology"/>
<dbReference type="InterPro" id="IPR011559">
    <property type="entry name" value="Initiation_fac_2B_a/b/d"/>
</dbReference>
<dbReference type="GO" id="GO:0046523">
    <property type="term" value="F:S-methyl-5-thioribose-1-phosphate isomerase activity"/>
    <property type="evidence" value="ECO:0007669"/>
    <property type="project" value="UniProtKB-UniRule"/>
</dbReference>
<comment type="pathway">
    <text evidence="5">Amino-acid biosynthesis; L-methionine biosynthesis via salvage pathway; L-methionine from S-methyl-5-thio-alpha-D-ribose 1-phosphate: step 1/6.</text>
</comment>
<dbReference type="UniPathway" id="UPA00904">
    <property type="reaction ID" value="UER00874"/>
</dbReference>
<feature type="active site" description="Proton donor" evidence="5">
    <location>
        <position position="228"/>
    </location>
</feature>
<dbReference type="NCBIfam" id="NF004326">
    <property type="entry name" value="PRK05720.1"/>
    <property type="match status" value="1"/>
</dbReference>
<dbReference type="InterPro" id="IPR000649">
    <property type="entry name" value="IF-2B-related"/>
</dbReference>
<gene>
    <name evidence="5 6" type="primary">mtnA</name>
    <name evidence="6" type="ORF">Lnau_2378</name>
</gene>
<evidence type="ECO:0000256" key="1">
    <source>
        <dbReference type="ARBA" id="ARBA00023235"/>
    </source>
</evidence>
<comment type="catalytic activity">
    <reaction evidence="3">
        <text>5-(methylsulfanyl)-alpha-D-ribose 1-phosphate = 5-(methylsulfanyl)-D-ribulose 1-phosphate</text>
        <dbReference type="Rhea" id="RHEA:19989"/>
        <dbReference type="ChEBI" id="CHEBI:58533"/>
        <dbReference type="ChEBI" id="CHEBI:58548"/>
        <dbReference type="EC" id="5.3.1.23"/>
    </reaction>
    <physiologicalReaction direction="left-to-right" evidence="3">
        <dbReference type="Rhea" id="RHEA:19990"/>
    </physiologicalReaction>
</comment>
<feature type="site" description="Transition state stabilizer" evidence="5">
    <location>
        <position position="148"/>
    </location>
</feature>
<dbReference type="OrthoDB" id="9803436at2"/>
<dbReference type="PATRIC" id="fig|45070.6.peg.2511"/>
<protein>
    <recommendedName>
        <fullName evidence="5">Methylthioribose-1-phosphate isomerase</fullName>
        <shortName evidence="5">M1Pi</shortName>
        <shortName evidence="5">MTR-1-P isomerase</shortName>
        <ecNumber evidence="5">5.3.1.23</ecNumber>
    </recommendedName>
    <alternativeName>
        <fullName evidence="5">S-methyl-5-thioribose-1-phosphate isomerase</fullName>
    </alternativeName>
</protein>
<dbReference type="PANTHER" id="PTHR43475:SF1">
    <property type="entry name" value="METHYLTHIORIBOSE-1-PHOSPHATE ISOMERASE"/>
    <property type="match status" value="1"/>
</dbReference>
<keyword evidence="5" id="KW-0028">Amino-acid biosynthesis</keyword>
<dbReference type="SUPFAM" id="SSF100950">
    <property type="entry name" value="NagB/RpiA/CoA transferase-like"/>
    <property type="match status" value="1"/>
</dbReference>
<dbReference type="AlphaFoldDB" id="A0A0W0WK77"/>
<dbReference type="InterPro" id="IPR037171">
    <property type="entry name" value="NagB/RpiA_transferase-like"/>
</dbReference>
<dbReference type="Proteomes" id="UP000054725">
    <property type="component" value="Unassembled WGS sequence"/>
</dbReference>
<accession>A0A0W0WK77</accession>
<comment type="caution">
    <text evidence="6">The sequence shown here is derived from an EMBL/GenBank/DDBJ whole genome shotgun (WGS) entry which is preliminary data.</text>
</comment>
<dbReference type="InterPro" id="IPR005251">
    <property type="entry name" value="IF-M1Pi"/>
</dbReference>
<evidence type="ECO:0000256" key="4">
    <source>
        <dbReference type="ARBA" id="ARBA00058145"/>
    </source>
</evidence>
<dbReference type="Pfam" id="PF01008">
    <property type="entry name" value="IF-2B"/>
    <property type="match status" value="1"/>
</dbReference>
<dbReference type="NCBIfam" id="TIGR00512">
    <property type="entry name" value="salvage_mtnA"/>
    <property type="match status" value="1"/>
</dbReference>
<dbReference type="InterPro" id="IPR042529">
    <property type="entry name" value="IF_2B-like_C"/>
</dbReference>
<evidence type="ECO:0000256" key="2">
    <source>
        <dbReference type="ARBA" id="ARBA00050906"/>
    </source>
</evidence>
<feature type="binding site" evidence="5">
    <location>
        <begin position="49"/>
        <end position="51"/>
    </location>
    <ligand>
        <name>substrate</name>
    </ligand>
</feature>
<evidence type="ECO:0000256" key="3">
    <source>
        <dbReference type="ARBA" id="ARBA00051169"/>
    </source>
</evidence>
<comment type="similarity">
    <text evidence="5">Belongs to the EIF-2B alpha/beta/delta subunits family. MtnA subfamily.</text>
</comment>